<accession>A0A6I6MKB4</accession>
<dbReference type="KEGG" id="tsv:DSM104635_01962"/>
<dbReference type="Proteomes" id="UP000431269">
    <property type="component" value="Chromosome"/>
</dbReference>
<keyword evidence="3 7" id="KW-0808">Transferase</keyword>
<keyword evidence="2 7" id="KW-0489">Methyltransferase</keyword>
<dbReference type="CDD" id="cd02440">
    <property type="entry name" value="AdoMet_MTases"/>
    <property type="match status" value="1"/>
</dbReference>
<evidence type="ECO:0000256" key="4">
    <source>
        <dbReference type="ARBA" id="ARBA00022691"/>
    </source>
</evidence>
<feature type="active site" evidence="6">
    <location>
        <position position="394"/>
    </location>
</feature>
<name>A0A6I6MKB4_9CAUL</name>
<dbReference type="PIRSF" id="PIRSF003085">
    <property type="entry name" value="CMAS"/>
    <property type="match status" value="1"/>
</dbReference>
<proteinExistence type="inferred from homology"/>
<dbReference type="EC" id="2.1.1.79" evidence="7"/>
<dbReference type="EMBL" id="CP047045">
    <property type="protein sequence ID" value="QGZ95119.1"/>
    <property type="molecule type" value="Genomic_DNA"/>
</dbReference>
<keyword evidence="4" id="KW-0949">S-adenosyl-L-methionine</keyword>
<evidence type="ECO:0000313" key="7">
    <source>
        <dbReference type="EMBL" id="QGZ95119.1"/>
    </source>
</evidence>
<evidence type="ECO:0000256" key="6">
    <source>
        <dbReference type="PIRSR" id="PIRSR003085-1"/>
    </source>
</evidence>
<dbReference type="InterPro" id="IPR029063">
    <property type="entry name" value="SAM-dependent_MTases_sf"/>
</dbReference>
<evidence type="ECO:0000256" key="3">
    <source>
        <dbReference type="ARBA" id="ARBA00022679"/>
    </source>
</evidence>
<reference evidence="8" key="1">
    <citation type="submission" date="2019-12" db="EMBL/GenBank/DDBJ databases">
        <title>Complete genome of Terracaulis silvestris 0127_4.</title>
        <authorList>
            <person name="Vieira S."/>
            <person name="Riedel T."/>
            <person name="Sproer C."/>
            <person name="Pascual J."/>
            <person name="Boedeker C."/>
            <person name="Overmann J."/>
        </authorList>
    </citation>
    <scope>NUCLEOTIDE SEQUENCE [LARGE SCALE GENOMIC DNA]</scope>
    <source>
        <strain evidence="8">0127_4</strain>
    </source>
</reference>
<gene>
    <name evidence="7" type="primary">cfa</name>
    <name evidence="7" type="ORF">DSM104635_01962</name>
</gene>
<dbReference type="InterPro" id="IPR050723">
    <property type="entry name" value="CFA/CMAS"/>
</dbReference>
<dbReference type="GO" id="GO:0008610">
    <property type="term" value="P:lipid biosynthetic process"/>
    <property type="evidence" value="ECO:0007669"/>
    <property type="project" value="InterPro"/>
</dbReference>
<evidence type="ECO:0000256" key="5">
    <source>
        <dbReference type="ARBA" id="ARBA00023098"/>
    </source>
</evidence>
<keyword evidence="8" id="KW-1185">Reference proteome</keyword>
<dbReference type="Pfam" id="PF02353">
    <property type="entry name" value="CMAS"/>
    <property type="match status" value="1"/>
</dbReference>
<dbReference type="PANTHER" id="PTHR43667">
    <property type="entry name" value="CYCLOPROPANE-FATTY-ACYL-PHOSPHOLIPID SYNTHASE"/>
    <property type="match status" value="1"/>
</dbReference>
<evidence type="ECO:0000256" key="1">
    <source>
        <dbReference type="ARBA" id="ARBA00010815"/>
    </source>
</evidence>
<dbReference type="PANTHER" id="PTHR43667:SF2">
    <property type="entry name" value="FATTY ACID C-METHYL TRANSFERASE"/>
    <property type="match status" value="1"/>
</dbReference>
<dbReference type="RefSeq" id="WP_158766005.1">
    <property type="nucleotide sequence ID" value="NZ_CP047045.1"/>
</dbReference>
<sequence>MKPMELETPPFPGQRATTALVSGLKAPASAKAVLFGLMQIKGGVLAITLPDGRIVDFGEGQARADMTVRDWRFGRRVLINGDIGFAEGFMAREWETSDLPALLTLLADNIERFTRLMDGNVIGKAVNWLRHVTNANTRAGSRRNILAHYDLGNRFYEAWLDRTMTYSSAKFDAKANDLEGAQVEKYRALAQQLELKAGDHVLEIGCGWGGFAEFAAREYGARVTGITISDEQLAYAQARIERAGLSHLVDIRRQDYRDVEGQFDKVASIEMFEAVGERYWPAYFAKISEVLKPGGRAGLQIITIEDRLFESYRKRADFIQRYVFPGGMLVSIARLKQETANAGLAWRKVEAFGQSYAETLHAWAERFSAKWREISAMGFDERFKKLWLFYLGYCEAGFRTGRTDVIQLALAKPAA</sequence>
<dbReference type="GO" id="GO:0008825">
    <property type="term" value="F:cyclopropane-fatty-acyl-phospholipid synthase activity"/>
    <property type="evidence" value="ECO:0007669"/>
    <property type="project" value="UniProtKB-EC"/>
</dbReference>
<evidence type="ECO:0000313" key="8">
    <source>
        <dbReference type="Proteomes" id="UP000431269"/>
    </source>
</evidence>
<comment type="similarity">
    <text evidence="1">Belongs to the CFA/CMAS family.</text>
</comment>
<dbReference type="GO" id="GO:0032259">
    <property type="term" value="P:methylation"/>
    <property type="evidence" value="ECO:0007669"/>
    <property type="project" value="UniProtKB-KW"/>
</dbReference>
<evidence type="ECO:0000256" key="2">
    <source>
        <dbReference type="ARBA" id="ARBA00022603"/>
    </source>
</evidence>
<protein>
    <submittedName>
        <fullName evidence="7">Cyclopropane-fatty-acyl-phospholipid synthase</fullName>
        <ecNumber evidence="7">2.1.1.79</ecNumber>
    </submittedName>
</protein>
<dbReference type="SUPFAM" id="SSF53335">
    <property type="entry name" value="S-adenosyl-L-methionine-dependent methyltransferases"/>
    <property type="match status" value="1"/>
</dbReference>
<dbReference type="Gene3D" id="3.40.50.150">
    <property type="entry name" value="Vaccinia Virus protein VP39"/>
    <property type="match status" value="1"/>
</dbReference>
<organism evidence="7 8">
    <name type="scientific">Terricaulis silvestris</name>
    <dbReference type="NCBI Taxonomy" id="2686094"/>
    <lineage>
        <taxon>Bacteria</taxon>
        <taxon>Pseudomonadati</taxon>
        <taxon>Pseudomonadota</taxon>
        <taxon>Alphaproteobacteria</taxon>
        <taxon>Caulobacterales</taxon>
        <taxon>Caulobacteraceae</taxon>
        <taxon>Terricaulis</taxon>
    </lineage>
</organism>
<dbReference type="InterPro" id="IPR003333">
    <property type="entry name" value="CMAS"/>
</dbReference>
<dbReference type="AlphaFoldDB" id="A0A6I6MKB4"/>
<keyword evidence="5" id="KW-0443">Lipid metabolism</keyword>